<dbReference type="EMBL" id="WNWQ01000970">
    <property type="protein sequence ID" value="KAE9962763.1"/>
    <property type="molecule type" value="Genomic_DNA"/>
</dbReference>
<dbReference type="Pfam" id="PF00106">
    <property type="entry name" value="adh_short"/>
    <property type="match status" value="1"/>
</dbReference>
<dbReference type="GO" id="GO:0016491">
    <property type="term" value="F:oxidoreductase activity"/>
    <property type="evidence" value="ECO:0007669"/>
    <property type="project" value="UniProtKB-KW"/>
</dbReference>
<name>A0A8H3U4F7_VENIN</name>
<dbReference type="PRINTS" id="PR00081">
    <property type="entry name" value="GDHRDH"/>
</dbReference>
<dbReference type="AlphaFoldDB" id="A0A8H3U4F7"/>
<evidence type="ECO:0000313" key="2">
    <source>
        <dbReference type="EMBL" id="KAE9962763.1"/>
    </source>
</evidence>
<sequence>MDGLRKLLVAKWINPPADPTTSFVGKTVIITGANTGLGYEAALKFVRLGVSTLILGVRNEYKGEVAKTSIKTQFPEYTGDIKIWHLDMSSYASIRTFAENCNKLRTIDQVILNAGVMMKDYEESEHGWETTLQVNTLSTTLLALLFLPKLKEMREKYDIKPVLEFVTSDLYRNVVMPGENDPKPDGMDHYSATTPINSYNSEVNFNGRAQYARSKFFLQCAIRQIARIAGNPSAIMVIVISVSPGVCSSELGRAYAPSGGIKAILFSLVKALLFRTSEQGARSLVSGALTTLDEVTNKGTQGGYWRNDEWQELAGNVSSEKAEDMVLNVWQEIVAALKGENKEVLNILMSATVIPFSHRSGC</sequence>
<dbReference type="InterPro" id="IPR036291">
    <property type="entry name" value="NAD(P)-bd_dom_sf"/>
</dbReference>
<proteinExistence type="predicted"/>
<accession>A0A8H3U4F7</accession>
<protein>
    <submittedName>
        <fullName evidence="2">Uncharacterized protein</fullName>
    </submittedName>
</protein>
<gene>
    <name evidence="2" type="ORF">BLS_010053</name>
</gene>
<dbReference type="PANTHER" id="PTHR43157">
    <property type="entry name" value="PHOSPHATIDYLINOSITOL-GLYCAN BIOSYNTHESIS CLASS F PROTEIN-RELATED"/>
    <property type="match status" value="1"/>
</dbReference>
<evidence type="ECO:0000313" key="3">
    <source>
        <dbReference type="Proteomes" id="UP000433883"/>
    </source>
</evidence>
<reference evidence="2 3" key="1">
    <citation type="submission" date="2019-11" db="EMBL/GenBank/DDBJ databases">
        <title>Venturia inaequalis Genome Resource.</title>
        <authorList>
            <person name="Lichtner F.J."/>
        </authorList>
    </citation>
    <scope>NUCLEOTIDE SEQUENCE [LARGE SCALE GENOMIC DNA]</scope>
    <source>
        <strain evidence="2">Bline_iso_100314</strain>
    </source>
</reference>
<keyword evidence="1" id="KW-0560">Oxidoreductase</keyword>
<comment type="caution">
    <text evidence="2">The sequence shown here is derived from an EMBL/GenBank/DDBJ whole genome shotgun (WGS) entry which is preliminary data.</text>
</comment>
<evidence type="ECO:0000256" key="1">
    <source>
        <dbReference type="ARBA" id="ARBA00023002"/>
    </source>
</evidence>
<dbReference type="SUPFAM" id="SSF51735">
    <property type="entry name" value="NAD(P)-binding Rossmann-fold domains"/>
    <property type="match status" value="1"/>
</dbReference>
<dbReference type="Gene3D" id="3.40.50.720">
    <property type="entry name" value="NAD(P)-binding Rossmann-like Domain"/>
    <property type="match status" value="1"/>
</dbReference>
<dbReference type="PANTHER" id="PTHR43157:SF22">
    <property type="entry name" value="SHORT-CHAIN DEHYDROGENASE_REDUCTASE PHMF"/>
    <property type="match status" value="1"/>
</dbReference>
<organism evidence="2 3">
    <name type="scientific">Venturia inaequalis</name>
    <name type="common">Apple scab fungus</name>
    <dbReference type="NCBI Taxonomy" id="5025"/>
    <lineage>
        <taxon>Eukaryota</taxon>
        <taxon>Fungi</taxon>
        <taxon>Dikarya</taxon>
        <taxon>Ascomycota</taxon>
        <taxon>Pezizomycotina</taxon>
        <taxon>Dothideomycetes</taxon>
        <taxon>Pleosporomycetidae</taxon>
        <taxon>Venturiales</taxon>
        <taxon>Venturiaceae</taxon>
        <taxon>Venturia</taxon>
    </lineage>
</organism>
<dbReference type="Proteomes" id="UP000433883">
    <property type="component" value="Unassembled WGS sequence"/>
</dbReference>
<dbReference type="InterPro" id="IPR002347">
    <property type="entry name" value="SDR_fam"/>
</dbReference>